<evidence type="ECO:0000313" key="2">
    <source>
        <dbReference type="EnsemblPlants" id="PAC:32953177.CDS.1"/>
    </source>
</evidence>
<gene>
    <name evidence="1" type="ORF">PHYPA_007645</name>
</gene>
<accession>A0A2K1KJL1</accession>
<keyword evidence="3" id="KW-1185">Reference proteome</keyword>
<evidence type="ECO:0000313" key="3">
    <source>
        <dbReference type="Proteomes" id="UP000006727"/>
    </source>
</evidence>
<reference evidence="2" key="3">
    <citation type="submission" date="2020-12" db="UniProtKB">
        <authorList>
            <consortium name="EnsemblPlants"/>
        </authorList>
    </citation>
    <scope>IDENTIFICATION</scope>
</reference>
<organism evidence="1">
    <name type="scientific">Physcomitrium patens</name>
    <name type="common">Spreading-leaved earth moss</name>
    <name type="synonym">Physcomitrella patens</name>
    <dbReference type="NCBI Taxonomy" id="3218"/>
    <lineage>
        <taxon>Eukaryota</taxon>
        <taxon>Viridiplantae</taxon>
        <taxon>Streptophyta</taxon>
        <taxon>Embryophyta</taxon>
        <taxon>Bryophyta</taxon>
        <taxon>Bryophytina</taxon>
        <taxon>Bryopsida</taxon>
        <taxon>Funariidae</taxon>
        <taxon>Funariales</taxon>
        <taxon>Funariaceae</taxon>
        <taxon>Physcomitrium</taxon>
    </lineage>
</organism>
<sequence>MRPKIARNLTVISIYDDLDFNGKILQSMIPLCLKDNCVLCHLTIRIAVYGVVFIVLERLCTNWHQPPRSYISTAYFAICG</sequence>
<reference evidence="1 3" key="1">
    <citation type="journal article" date="2008" name="Science">
        <title>The Physcomitrella genome reveals evolutionary insights into the conquest of land by plants.</title>
        <authorList>
            <person name="Rensing S."/>
            <person name="Lang D."/>
            <person name="Zimmer A."/>
            <person name="Terry A."/>
            <person name="Salamov A."/>
            <person name="Shapiro H."/>
            <person name="Nishiyama T."/>
            <person name="Perroud P.-F."/>
            <person name="Lindquist E."/>
            <person name="Kamisugi Y."/>
            <person name="Tanahashi T."/>
            <person name="Sakakibara K."/>
            <person name="Fujita T."/>
            <person name="Oishi K."/>
            <person name="Shin-I T."/>
            <person name="Kuroki Y."/>
            <person name="Toyoda A."/>
            <person name="Suzuki Y."/>
            <person name="Hashimoto A."/>
            <person name="Yamaguchi K."/>
            <person name="Sugano A."/>
            <person name="Kohara Y."/>
            <person name="Fujiyama A."/>
            <person name="Anterola A."/>
            <person name="Aoki S."/>
            <person name="Ashton N."/>
            <person name="Barbazuk W.B."/>
            <person name="Barker E."/>
            <person name="Bennetzen J."/>
            <person name="Bezanilla M."/>
            <person name="Blankenship R."/>
            <person name="Cho S.H."/>
            <person name="Dutcher S."/>
            <person name="Estelle M."/>
            <person name="Fawcett J.A."/>
            <person name="Gundlach H."/>
            <person name="Hanada K."/>
            <person name="Heyl A."/>
            <person name="Hicks K.A."/>
            <person name="Hugh J."/>
            <person name="Lohr M."/>
            <person name="Mayer K."/>
            <person name="Melkozernov A."/>
            <person name="Murata T."/>
            <person name="Nelson D."/>
            <person name="Pils B."/>
            <person name="Prigge M."/>
            <person name="Reiss B."/>
            <person name="Renner T."/>
            <person name="Rombauts S."/>
            <person name="Rushton P."/>
            <person name="Sanderfoot A."/>
            <person name="Schween G."/>
            <person name="Shiu S.-H."/>
            <person name="Stueber K."/>
            <person name="Theodoulou F.L."/>
            <person name="Tu H."/>
            <person name="Van de Peer Y."/>
            <person name="Verrier P.J."/>
            <person name="Waters E."/>
            <person name="Wood A."/>
            <person name="Yang L."/>
            <person name="Cove D."/>
            <person name="Cuming A."/>
            <person name="Hasebe M."/>
            <person name="Lucas S."/>
            <person name="Mishler D.B."/>
            <person name="Reski R."/>
            <person name="Grigoriev I."/>
            <person name="Quatrano R.S."/>
            <person name="Boore J.L."/>
        </authorList>
    </citation>
    <scope>NUCLEOTIDE SEQUENCE [LARGE SCALE GENOMIC DNA]</scope>
    <source>
        <strain evidence="2 3">cv. Gransden 2004</strain>
    </source>
</reference>
<proteinExistence type="predicted"/>
<dbReference type="Gramene" id="Pp3c5_14050V3.1">
    <property type="protein sequence ID" value="PAC:32953177.CDS.1"/>
    <property type="gene ID" value="Pp3c5_14050"/>
</dbReference>
<dbReference type="InParanoid" id="A0A2K1KJL1"/>
<protein>
    <submittedName>
        <fullName evidence="1 2">Uncharacterized protein</fullName>
    </submittedName>
</protein>
<evidence type="ECO:0000313" key="1">
    <source>
        <dbReference type="EMBL" id="PNR53970.1"/>
    </source>
</evidence>
<dbReference type="EMBL" id="ABEU02000005">
    <property type="protein sequence ID" value="PNR53970.1"/>
    <property type="molecule type" value="Genomic_DNA"/>
</dbReference>
<dbReference type="EnsemblPlants" id="Pp3c5_14050V3.1">
    <property type="protein sequence ID" value="PAC:32953177.CDS.1"/>
    <property type="gene ID" value="Pp3c5_14050"/>
</dbReference>
<reference evidence="1 3" key="2">
    <citation type="journal article" date="2018" name="Plant J.">
        <title>The Physcomitrella patens chromosome-scale assembly reveals moss genome structure and evolution.</title>
        <authorList>
            <person name="Lang D."/>
            <person name="Ullrich K.K."/>
            <person name="Murat F."/>
            <person name="Fuchs J."/>
            <person name="Jenkins J."/>
            <person name="Haas F.B."/>
            <person name="Piednoel M."/>
            <person name="Gundlach H."/>
            <person name="Van Bel M."/>
            <person name="Meyberg R."/>
            <person name="Vives C."/>
            <person name="Morata J."/>
            <person name="Symeonidi A."/>
            <person name="Hiss M."/>
            <person name="Muchero W."/>
            <person name="Kamisugi Y."/>
            <person name="Saleh O."/>
            <person name="Blanc G."/>
            <person name="Decker E.L."/>
            <person name="van Gessel N."/>
            <person name="Grimwood J."/>
            <person name="Hayes R.D."/>
            <person name="Graham S.W."/>
            <person name="Gunter L.E."/>
            <person name="McDaniel S.F."/>
            <person name="Hoernstein S.N.W."/>
            <person name="Larsson A."/>
            <person name="Li F.W."/>
            <person name="Perroud P.F."/>
            <person name="Phillips J."/>
            <person name="Ranjan P."/>
            <person name="Rokshar D.S."/>
            <person name="Rothfels C.J."/>
            <person name="Schneider L."/>
            <person name="Shu S."/>
            <person name="Stevenson D.W."/>
            <person name="Thummler F."/>
            <person name="Tillich M."/>
            <person name="Villarreal Aguilar J.C."/>
            <person name="Widiez T."/>
            <person name="Wong G.K."/>
            <person name="Wymore A."/>
            <person name="Zhang Y."/>
            <person name="Zimmer A.D."/>
            <person name="Quatrano R.S."/>
            <person name="Mayer K.F.X."/>
            <person name="Goodstein D."/>
            <person name="Casacuberta J.M."/>
            <person name="Vandepoele K."/>
            <person name="Reski R."/>
            <person name="Cuming A.C."/>
            <person name="Tuskan G.A."/>
            <person name="Maumus F."/>
            <person name="Salse J."/>
            <person name="Schmutz J."/>
            <person name="Rensing S.A."/>
        </authorList>
    </citation>
    <scope>NUCLEOTIDE SEQUENCE [LARGE SCALE GENOMIC DNA]</scope>
    <source>
        <strain evidence="2 3">cv. Gransden 2004</strain>
    </source>
</reference>
<dbReference type="AlphaFoldDB" id="A0A2K1KJL1"/>
<dbReference type="Proteomes" id="UP000006727">
    <property type="component" value="Chromosome 5"/>
</dbReference>
<name>A0A2K1KJL1_PHYPA</name>